<evidence type="ECO:0000313" key="2">
    <source>
        <dbReference type="EMBL" id="RAU83547.1"/>
    </source>
</evidence>
<dbReference type="SUPFAM" id="SSF49299">
    <property type="entry name" value="PKD domain"/>
    <property type="match status" value="2"/>
</dbReference>
<sequence>MNILLPLLYSLLLITPEKTTLPKAQKAIETTAPTQIWNPELAKIVYQPTGITQQITATAVATTSSSADCKANATLTDITSGSPFMNCSSIGSTFSLTVKNSSTTTATNTGYRIDWGDGSPIETFANHFTTTNHVYTTRGTFNLKFSAFDVSGCETTSTYQVFNISNPGFTVGNPGSTTACLTPESPSVTFNFPIYDIEGNPNSTIYTFTIDDGRPAVTYTHTQLIATRDPLTKEIKIPITFTKSSCQNPSQSFTLGSSAVYTCGGAARRTGGTIQGIIINKSTNADFTIGGGPLYCAGGDITMGDATQNPELCPISFNWSILDGVQDTDWRFVTGGPTSSQVKIKFIKAGKYRVRLKTFTDGCGSDEVIKEVTIVEAAKADFILDPTESSGCKNLLVTPENTSTGYQITYNWTLRKGSANAVAGTDYVLKNSTKLTDKEPQFEFLREGTYTLALQAKNGCSSTSTSKPILVKGLPSVTLSQAVASNCGPFTIDYTGQHTANWNAGTTKKYNWTVNNGATFTGGTSATVANPKISFPAEGEYTVTLTIENECGVSNTATQKVTVNDFPAAPQVIGQTLCINDVAMLSVVSPIPNYTYRWYGSASGGNPLYTGTTFPTPPLQGNTTYYAEAVSDKGCASQTRTAVEVKALSAVTGNDIKAHQTICEGETPAEIEGGTPSGGGGAPYTFLWEISTNGTDFTAAPLDANGSNDQKNYTPTGSFTKDTWFQRKVFNTPCQTVISNAVKITVVPTPKQPVVTNPGICFGQSTTLTVENAEANVTYYWFDAPAGGNLIFTGEVFKTDPLEAAETYYVVAVSKIKASCFLATRTEVKVNVTPPLVGGTNLTTSTQSVCYGTAPADAITGNAPTGGNGSYTYKWFASTQDAFTGFNEIIGATAKDYKPGNLTKRTWYKRIAYSGDCSIESGVVDINVEALPLAPSITGTTTVCYGSTTTLTAIAPGGTYRWYDKDDKLVSSDNVFTTTALEATTTYTVEAISATGCTGPRTTVTVTVTPPIQNNKITGDQTVCKGSSVSSLGGTLPKGGGEAKPRFLWEYRTENGSFEAAPGDNSKQTYLPTGTFTEDTWFRRTVFSDPCQQHFSNEIKITVIPLPQAPVVADASACYGTTVTLTVNAPVEGIKYKWYEDATGNSLLQIDNTYKTPILKADVTYYVEAVSDNGSECTSTSRTPVKVTVTPALNGGDVISTPKPIVCAGDTPGMIDGDEPSGGNGNYTYQWYATTKTNPAPEDFEKITGATNKAYTPVSLTETTRFKRVVYSESCSKESIVIRVVAEPLPAAPTITGNLNICSGSTTFLSATAPGGTYRWYDATGTLIRTASNFTTPVLDATTTYQVETESATGCVGPRTTVTVKVTPVITNTITPEKTAICAGDDAGTIGGTISGGTGTFDLIYWEQSINGEPYRRITAADGQASYSPGNLTNTTTFRRTVKSDDCVNRSNEVTILIANSIAGNTITGAKTVCEGSNPGTLSGNGEDGFEYQWFSKTAGQTEFTEVEGTEGQKKDLTPGAITETTLFRRIIKSGNCSSISNTIQVTVQPKIANNSILATGQEIICYNTAPAMFEGSKAVNGTGYVWQWAQASNPNVWSAAPGVNNTESYTLKQNLTQGYLFRRVVLADKCEQSISNIITISVAQAIVNRITTATTTYCVGTVPAPFRSSQPLVATGNIRWERSLNGGPEQVVARTEDYTPTEALGAGTWTFRRIVNSGCADVVSNLITIQINPAITGNSIRKPDPACVNATITLEPNDGLKGGNSTYTYQWQQSFDGVTFTNINKATNTYANDPYLVVPVNKHTWFRRVVTSGGCSDISAAVELLQPIKYNRILTADQVLCSNTTVGEIRGTMPSDGNGKYEYIWEASTQGPNIGFKAADGNNTGQHYTPAQPLKETTWFRRIVKSAPCQQLMSENVLKVEIRPVPPVPVAADVTICRGSIATLTATAAAGTTILWYEQATGGTQVGVGPSVKTRALTADKIYYVEAKDQFNCSSSERREVKITVVTPVANAGEDVNVEQGKAVTLSASGGVKYSWSPAAGLSDATLANPLAMPKQTTTYTVTITTAEGCTATDQVVVTVLPKVDPANVITLNNDNVNDKFIIKNIESYPNCRVEIFTRWGEKVFESVGYKDAWDGTKNGKPLPMAAYYYVIYLNDGEAPISGSVTILK</sequence>
<keyword evidence="3" id="KW-1185">Reference proteome</keyword>
<reference evidence="2 3" key="2">
    <citation type="submission" date="2018-07" db="EMBL/GenBank/DDBJ databases">
        <title>Pontibacter sp. 2b14 genomic sequence and assembly.</title>
        <authorList>
            <person name="Du Z.-J."/>
        </authorList>
    </citation>
    <scope>NUCLEOTIDE SEQUENCE [LARGE SCALE GENOMIC DNA]</scope>
    <source>
        <strain evidence="2 3">2b14</strain>
    </source>
</reference>
<protein>
    <recommendedName>
        <fullName evidence="1">PKD domain-containing protein</fullName>
    </recommendedName>
</protein>
<dbReference type="InterPro" id="IPR044023">
    <property type="entry name" value="Ig_7"/>
</dbReference>
<dbReference type="PROSITE" id="PS50093">
    <property type="entry name" value="PKD"/>
    <property type="match status" value="3"/>
</dbReference>
<proteinExistence type="predicted"/>
<name>A0A364RH02_9BACT</name>
<dbReference type="NCBIfam" id="TIGR04131">
    <property type="entry name" value="Bac_Flav_CTERM"/>
    <property type="match status" value="1"/>
</dbReference>
<dbReference type="SMART" id="SM00089">
    <property type="entry name" value="PKD"/>
    <property type="match status" value="4"/>
</dbReference>
<dbReference type="RefSeq" id="WP_112303564.1">
    <property type="nucleotide sequence ID" value="NZ_QMDV01000001.1"/>
</dbReference>
<comment type="caution">
    <text evidence="2">The sequence shown here is derived from an EMBL/GenBank/DDBJ whole genome shotgun (WGS) entry which is preliminary data.</text>
</comment>
<feature type="domain" description="PKD" evidence="1">
    <location>
        <begin position="503"/>
        <end position="563"/>
    </location>
</feature>
<dbReference type="InterPro" id="IPR022409">
    <property type="entry name" value="PKD/Chitinase_dom"/>
</dbReference>
<gene>
    <name evidence="2" type="ORF">DP923_00235</name>
</gene>
<dbReference type="Pfam" id="PF19081">
    <property type="entry name" value="Ig_7"/>
    <property type="match status" value="6"/>
</dbReference>
<evidence type="ECO:0000259" key="1">
    <source>
        <dbReference type="PROSITE" id="PS50093"/>
    </source>
</evidence>
<dbReference type="InterPro" id="IPR000601">
    <property type="entry name" value="PKD_dom"/>
</dbReference>
<reference evidence="2 3" key="1">
    <citation type="submission" date="2018-06" db="EMBL/GenBank/DDBJ databases">
        <authorList>
            <person name="Liu Z.-W."/>
        </authorList>
    </citation>
    <scope>NUCLEOTIDE SEQUENCE [LARGE SCALE GENOMIC DNA]</scope>
    <source>
        <strain evidence="2 3">2b14</strain>
    </source>
</reference>
<dbReference type="CDD" id="cd00146">
    <property type="entry name" value="PKD"/>
    <property type="match status" value="1"/>
</dbReference>
<dbReference type="InterPro" id="IPR026341">
    <property type="entry name" value="T9SS_type_B"/>
</dbReference>
<dbReference type="Gene3D" id="2.60.40.10">
    <property type="entry name" value="Immunoglobulins"/>
    <property type="match status" value="4"/>
</dbReference>
<dbReference type="InterPro" id="IPR035986">
    <property type="entry name" value="PKD_dom_sf"/>
</dbReference>
<dbReference type="Pfam" id="PF13585">
    <property type="entry name" value="CHU_C"/>
    <property type="match status" value="1"/>
</dbReference>
<evidence type="ECO:0000313" key="3">
    <source>
        <dbReference type="Proteomes" id="UP000251692"/>
    </source>
</evidence>
<dbReference type="Pfam" id="PF18911">
    <property type="entry name" value="PKD_4"/>
    <property type="match status" value="1"/>
</dbReference>
<dbReference type="InterPro" id="IPR013783">
    <property type="entry name" value="Ig-like_fold"/>
</dbReference>
<organism evidence="2 3">
    <name type="scientific">Pontibacter arcticus</name>
    <dbReference type="NCBI Taxonomy" id="2080288"/>
    <lineage>
        <taxon>Bacteria</taxon>
        <taxon>Pseudomonadati</taxon>
        <taxon>Bacteroidota</taxon>
        <taxon>Cytophagia</taxon>
        <taxon>Cytophagales</taxon>
        <taxon>Hymenobacteraceae</taxon>
        <taxon>Pontibacter</taxon>
    </lineage>
</organism>
<feature type="domain" description="PKD" evidence="1">
    <location>
        <begin position="93"/>
        <end position="161"/>
    </location>
</feature>
<dbReference type="Proteomes" id="UP000251692">
    <property type="component" value="Unassembled WGS sequence"/>
</dbReference>
<dbReference type="EMBL" id="QMDV01000001">
    <property type="protein sequence ID" value="RAU83547.1"/>
    <property type="molecule type" value="Genomic_DNA"/>
</dbReference>
<feature type="domain" description="PKD" evidence="1">
    <location>
        <begin position="380"/>
        <end position="471"/>
    </location>
</feature>
<accession>A0A364RH02</accession>
<dbReference type="OrthoDB" id="7794186at2"/>